<feature type="signal peptide" evidence="3">
    <location>
        <begin position="1"/>
        <end position="18"/>
    </location>
</feature>
<dbReference type="Pfam" id="PF01497">
    <property type="entry name" value="Peripla_BP_2"/>
    <property type="match status" value="1"/>
</dbReference>
<evidence type="ECO:0000313" key="5">
    <source>
        <dbReference type="EMBL" id="HIR57702.1"/>
    </source>
</evidence>
<feature type="region of interest" description="Disordered" evidence="2">
    <location>
        <begin position="24"/>
        <end position="57"/>
    </location>
</feature>
<dbReference type="SUPFAM" id="SSF53807">
    <property type="entry name" value="Helical backbone' metal receptor"/>
    <property type="match status" value="1"/>
</dbReference>
<dbReference type="InterPro" id="IPR002491">
    <property type="entry name" value="ABC_transptr_periplasmic_BD"/>
</dbReference>
<sequence length="351" mass="38477">MKKIISLLLAAALCTATAACTMSGDPSQEGSVSSASVSSEAESSDPSGADPDAQDNYYPVTIQNYNDQKEPVDFVYEKAPERAVCIWTNSVENMLALGLGDRIALAAGVSEEEILPEYQEEFAKIAETAPQYPPKEDIVALEPDFILGWYSTFSSSNYWGETSFWNDRGVNTYISLNSGLMSEQTIQNELDDILALGRIFHVEDKAQEIVDGIEAKVEAGRAYAEGKDPVRVLILENEGDAFRNYGEDSIGGNIASQVGAEICEPDKSIRIGAEDLFSYDPDVIFAVYFGDEEGRTQCVSDFMDNPAFASLSAVQQEKVFPIDLSLIYSPGVRVSNSVDYFLEHLYPEMES</sequence>
<proteinExistence type="inferred from homology"/>
<comment type="caution">
    <text evidence="5">The sequence shown here is derived from an EMBL/GenBank/DDBJ whole genome shotgun (WGS) entry which is preliminary data.</text>
</comment>
<gene>
    <name evidence="5" type="ORF">IAA54_08530</name>
</gene>
<dbReference type="EMBL" id="DVHF01000099">
    <property type="protein sequence ID" value="HIR57702.1"/>
    <property type="molecule type" value="Genomic_DNA"/>
</dbReference>
<feature type="compositionally biased region" description="Low complexity" evidence="2">
    <location>
        <begin position="24"/>
        <end position="50"/>
    </location>
</feature>
<evidence type="ECO:0000313" key="6">
    <source>
        <dbReference type="Proteomes" id="UP000886785"/>
    </source>
</evidence>
<organism evidence="5 6">
    <name type="scientific">Candidatus Gallacutalibacter pullicola</name>
    <dbReference type="NCBI Taxonomy" id="2840830"/>
    <lineage>
        <taxon>Bacteria</taxon>
        <taxon>Bacillati</taxon>
        <taxon>Bacillota</taxon>
        <taxon>Clostridia</taxon>
        <taxon>Eubacteriales</taxon>
        <taxon>Candidatus Gallacutalibacter</taxon>
    </lineage>
</organism>
<evidence type="ECO:0000256" key="1">
    <source>
        <dbReference type="ARBA" id="ARBA00008814"/>
    </source>
</evidence>
<name>A0A9D1DRL5_9FIRM</name>
<accession>A0A9D1DRL5</accession>
<evidence type="ECO:0000256" key="2">
    <source>
        <dbReference type="SAM" id="MobiDB-lite"/>
    </source>
</evidence>
<comment type="similarity">
    <text evidence="1">Belongs to the bacterial solute-binding protein 8 family.</text>
</comment>
<dbReference type="InterPro" id="IPR050902">
    <property type="entry name" value="ABC_Transporter_SBP"/>
</dbReference>
<dbReference type="PANTHER" id="PTHR30535">
    <property type="entry name" value="VITAMIN B12-BINDING PROTEIN"/>
    <property type="match status" value="1"/>
</dbReference>
<dbReference type="PROSITE" id="PS50983">
    <property type="entry name" value="FE_B12_PBP"/>
    <property type="match status" value="1"/>
</dbReference>
<dbReference type="Proteomes" id="UP000886785">
    <property type="component" value="Unassembled WGS sequence"/>
</dbReference>
<dbReference type="PROSITE" id="PS51257">
    <property type="entry name" value="PROKAR_LIPOPROTEIN"/>
    <property type="match status" value="1"/>
</dbReference>
<dbReference type="PANTHER" id="PTHR30535:SF7">
    <property type="entry name" value="IRON(III) DICITRATE-BINDING PROTEIN"/>
    <property type="match status" value="1"/>
</dbReference>
<reference evidence="5" key="1">
    <citation type="submission" date="2020-10" db="EMBL/GenBank/DDBJ databases">
        <authorList>
            <person name="Gilroy R."/>
        </authorList>
    </citation>
    <scope>NUCLEOTIDE SEQUENCE</scope>
    <source>
        <strain evidence="5">ChiSjej1B19-7085</strain>
    </source>
</reference>
<keyword evidence="3" id="KW-0732">Signal</keyword>
<dbReference type="AlphaFoldDB" id="A0A9D1DRL5"/>
<evidence type="ECO:0000259" key="4">
    <source>
        <dbReference type="PROSITE" id="PS50983"/>
    </source>
</evidence>
<feature type="domain" description="Fe/B12 periplasmic-binding" evidence="4">
    <location>
        <begin position="82"/>
        <end position="349"/>
    </location>
</feature>
<feature type="chain" id="PRO_5039461100" evidence="3">
    <location>
        <begin position="19"/>
        <end position="351"/>
    </location>
</feature>
<reference evidence="5" key="2">
    <citation type="journal article" date="2021" name="PeerJ">
        <title>Extensive microbial diversity within the chicken gut microbiome revealed by metagenomics and culture.</title>
        <authorList>
            <person name="Gilroy R."/>
            <person name="Ravi A."/>
            <person name="Getino M."/>
            <person name="Pursley I."/>
            <person name="Horton D.L."/>
            <person name="Alikhan N.F."/>
            <person name="Baker D."/>
            <person name="Gharbi K."/>
            <person name="Hall N."/>
            <person name="Watson M."/>
            <person name="Adriaenssens E.M."/>
            <person name="Foster-Nyarko E."/>
            <person name="Jarju S."/>
            <person name="Secka A."/>
            <person name="Antonio M."/>
            <person name="Oren A."/>
            <person name="Chaudhuri R.R."/>
            <person name="La Ragione R."/>
            <person name="Hildebrand F."/>
            <person name="Pallen M.J."/>
        </authorList>
    </citation>
    <scope>NUCLEOTIDE SEQUENCE</scope>
    <source>
        <strain evidence="5">ChiSjej1B19-7085</strain>
    </source>
</reference>
<dbReference type="Gene3D" id="3.40.50.1980">
    <property type="entry name" value="Nitrogenase molybdenum iron protein domain"/>
    <property type="match status" value="2"/>
</dbReference>
<evidence type="ECO:0000256" key="3">
    <source>
        <dbReference type="SAM" id="SignalP"/>
    </source>
</evidence>
<protein>
    <submittedName>
        <fullName evidence="5">ABC transporter substrate-binding protein</fullName>
    </submittedName>
</protein>